<keyword evidence="2" id="KW-0489">Methyltransferase</keyword>
<dbReference type="Gene3D" id="3.40.50.150">
    <property type="entry name" value="Vaccinia Virus protein VP39"/>
    <property type="match status" value="1"/>
</dbReference>
<keyword evidence="3" id="KW-1185">Reference proteome</keyword>
<dbReference type="GO" id="GO:0008168">
    <property type="term" value="F:methyltransferase activity"/>
    <property type="evidence" value="ECO:0007669"/>
    <property type="project" value="UniProtKB-KW"/>
</dbReference>
<sequence length="193" mass="21765">MPRIDSEAFYKNAIKKHGITPAGVCWLSYAHQQIRFETICELLPDNLETFTLTDAGCGFGDFYLYLQNAANKPKQYIGIDSIDAMCTIAKQRTSQDIFSQDITNSELPVSDYVICSGAMNVLTPFETIQFMQNCFKASKKAFIFNILYGENNSATYNYLTQESLQKIASELSVADMRLREGYLDGDITVGFFK</sequence>
<dbReference type="AlphaFoldDB" id="A0A7M1B563"/>
<evidence type="ECO:0000259" key="1">
    <source>
        <dbReference type="Pfam" id="PF13649"/>
    </source>
</evidence>
<reference evidence="2 3" key="1">
    <citation type="submission" date="2019-07" db="EMBL/GenBank/DDBJ databases">
        <title>Sulfurimonas paralvinellae sp. nov., a novel mesophilic, hydrogen- and sulfur-oxidizing chemolithoautotroph within the Epsilonproteo- bacteria isolated from a deep-sea hydrothermal vent polychaete nest, reclassification of Thiomicrospira denitrificans as Sulfurimonas denitrificans comb. nov. and emended description of the genus Sulfurimonas.</title>
        <authorList>
            <person name="Wang S."/>
            <person name="Jiang L."/>
            <person name="Shao Z."/>
        </authorList>
    </citation>
    <scope>NUCLEOTIDE SEQUENCE [LARGE SCALE GENOMIC DNA]</scope>
    <source>
        <strain evidence="2 3">GO25</strain>
    </source>
</reference>
<proteinExistence type="predicted"/>
<evidence type="ECO:0000313" key="2">
    <source>
        <dbReference type="EMBL" id="QOP44869.1"/>
    </source>
</evidence>
<keyword evidence="2" id="KW-0808">Transferase</keyword>
<dbReference type="EMBL" id="CP041406">
    <property type="protein sequence ID" value="QOP44869.1"/>
    <property type="molecule type" value="Genomic_DNA"/>
</dbReference>
<name>A0A7M1B563_9BACT</name>
<organism evidence="2 3">
    <name type="scientific">Sulfurimonas paralvinellae</name>
    <dbReference type="NCBI Taxonomy" id="317658"/>
    <lineage>
        <taxon>Bacteria</taxon>
        <taxon>Pseudomonadati</taxon>
        <taxon>Campylobacterota</taxon>
        <taxon>Epsilonproteobacteria</taxon>
        <taxon>Campylobacterales</taxon>
        <taxon>Sulfurimonadaceae</taxon>
        <taxon>Sulfurimonas</taxon>
    </lineage>
</organism>
<feature type="domain" description="Methyltransferase" evidence="1">
    <location>
        <begin position="54"/>
        <end position="139"/>
    </location>
</feature>
<dbReference type="GO" id="GO:0032259">
    <property type="term" value="P:methylation"/>
    <property type="evidence" value="ECO:0007669"/>
    <property type="project" value="UniProtKB-KW"/>
</dbReference>
<protein>
    <submittedName>
        <fullName evidence="2">Class I SAM-dependent methyltransferase</fullName>
    </submittedName>
</protein>
<evidence type="ECO:0000313" key="3">
    <source>
        <dbReference type="Proteomes" id="UP000593580"/>
    </source>
</evidence>
<dbReference type="RefSeq" id="WP_193111077.1">
    <property type="nucleotide sequence ID" value="NZ_CP041406.1"/>
</dbReference>
<dbReference type="InterPro" id="IPR029063">
    <property type="entry name" value="SAM-dependent_MTases_sf"/>
</dbReference>
<dbReference type="Pfam" id="PF13649">
    <property type="entry name" value="Methyltransf_25"/>
    <property type="match status" value="1"/>
</dbReference>
<dbReference type="InterPro" id="IPR041698">
    <property type="entry name" value="Methyltransf_25"/>
</dbReference>
<dbReference type="SUPFAM" id="SSF53335">
    <property type="entry name" value="S-adenosyl-L-methionine-dependent methyltransferases"/>
    <property type="match status" value="1"/>
</dbReference>
<accession>A0A7M1B563</accession>
<dbReference type="KEGG" id="spal:FM071_00560"/>
<dbReference type="Proteomes" id="UP000593580">
    <property type="component" value="Chromosome"/>
</dbReference>
<gene>
    <name evidence="2" type="ORF">FM071_00560</name>
</gene>